<dbReference type="RefSeq" id="XP_018155300.1">
    <property type="nucleotide sequence ID" value="XM_018305876.1"/>
</dbReference>
<evidence type="ECO:0000256" key="1">
    <source>
        <dbReference type="SAM" id="MobiDB-lite"/>
    </source>
</evidence>
<dbReference type="KEGG" id="chig:CH63R_10902"/>
<dbReference type="VEuPathDB" id="FungiDB:CH63R_10902"/>
<keyword evidence="4" id="KW-1185">Reference proteome</keyword>
<reference evidence="4" key="1">
    <citation type="journal article" date="2017" name="BMC Genomics">
        <title>Gapless genome assembly of Colletotrichum higginsianum reveals chromosome structure and association of transposable elements with secondary metabolite gene clusters.</title>
        <authorList>
            <person name="Dallery J.-F."/>
            <person name="Lapalu N."/>
            <person name="Zampounis A."/>
            <person name="Pigne S."/>
            <person name="Luyten I."/>
            <person name="Amselem J."/>
            <person name="Wittenberg A.H.J."/>
            <person name="Zhou S."/>
            <person name="de Queiroz M.V."/>
            <person name="Robin G.P."/>
            <person name="Auger A."/>
            <person name="Hainaut M."/>
            <person name="Henrissat B."/>
            <person name="Kim K.-T."/>
            <person name="Lee Y.-H."/>
            <person name="Lespinet O."/>
            <person name="Schwartz D.C."/>
            <person name="Thon M.R."/>
            <person name="O'Connell R.J."/>
        </authorList>
    </citation>
    <scope>NUCLEOTIDE SEQUENCE [LARGE SCALE GENOMIC DNA]</scope>
    <source>
        <strain evidence="4">IMI 349063</strain>
    </source>
</reference>
<feature type="compositionally biased region" description="Polar residues" evidence="1">
    <location>
        <begin position="1"/>
        <end position="14"/>
    </location>
</feature>
<sequence length="161" mass="18426">MKSLGSSVTDSSPAFTPAMAAPRGRIPNADWLQYKSAIRQMILTEKVSLVDARHRLEENGFAVTKAQLEYRLKKWGFRKRVPKNRSADIWRYVGSQIASRKRQGNIKGAMLNGQRQKVDKVTKDIRRHELVTLLQSITAPLMASIPLYWTDDLVDKQYRVV</sequence>
<dbReference type="Pfam" id="PF14420">
    <property type="entry name" value="Clr5"/>
    <property type="match status" value="1"/>
</dbReference>
<dbReference type="GeneID" id="28869983"/>
<dbReference type="OrthoDB" id="539213at2759"/>
<evidence type="ECO:0000259" key="2">
    <source>
        <dbReference type="Pfam" id="PF14420"/>
    </source>
</evidence>
<dbReference type="AlphaFoldDB" id="A0A1B7Y446"/>
<dbReference type="EMBL" id="LTAN01000007">
    <property type="protein sequence ID" value="OBR06782.1"/>
    <property type="molecule type" value="Genomic_DNA"/>
</dbReference>
<feature type="domain" description="Clr5" evidence="2">
    <location>
        <begin position="28"/>
        <end position="79"/>
    </location>
</feature>
<protein>
    <submittedName>
        <fullName evidence="3">Ankyrin repeat containing protein</fullName>
    </submittedName>
</protein>
<evidence type="ECO:0000313" key="4">
    <source>
        <dbReference type="Proteomes" id="UP000092177"/>
    </source>
</evidence>
<evidence type="ECO:0000313" key="3">
    <source>
        <dbReference type="EMBL" id="OBR06782.1"/>
    </source>
</evidence>
<gene>
    <name evidence="3" type="ORF">CH63R_10902</name>
</gene>
<name>A0A1B7Y446_COLHI</name>
<accession>A0A1B7Y446</accession>
<organism evidence="3 4">
    <name type="scientific">Colletotrichum higginsianum (strain IMI 349063)</name>
    <name type="common">Crucifer anthracnose fungus</name>
    <dbReference type="NCBI Taxonomy" id="759273"/>
    <lineage>
        <taxon>Eukaryota</taxon>
        <taxon>Fungi</taxon>
        <taxon>Dikarya</taxon>
        <taxon>Ascomycota</taxon>
        <taxon>Pezizomycotina</taxon>
        <taxon>Sordariomycetes</taxon>
        <taxon>Hypocreomycetidae</taxon>
        <taxon>Glomerellales</taxon>
        <taxon>Glomerellaceae</taxon>
        <taxon>Colletotrichum</taxon>
        <taxon>Colletotrichum destructivum species complex</taxon>
    </lineage>
</organism>
<dbReference type="InterPro" id="IPR025676">
    <property type="entry name" value="Clr5_dom"/>
</dbReference>
<proteinExistence type="predicted"/>
<feature type="region of interest" description="Disordered" evidence="1">
    <location>
        <begin position="1"/>
        <end position="20"/>
    </location>
</feature>
<dbReference type="Proteomes" id="UP000092177">
    <property type="component" value="Unassembled WGS sequence"/>
</dbReference>
<comment type="caution">
    <text evidence="3">The sequence shown here is derived from an EMBL/GenBank/DDBJ whole genome shotgun (WGS) entry which is preliminary data.</text>
</comment>